<dbReference type="PANTHER" id="PTHR33353:SF10">
    <property type="entry name" value="ENDO-BETA-1,4-GLUCANASE D"/>
    <property type="match status" value="1"/>
</dbReference>
<keyword evidence="17" id="KW-0378">Hydrolase</keyword>
<dbReference type="Gene3D" id="2.70.50.70">
    <property type="match status" value="1"/>
</dbReference>
<dbReference type="OrthoDB" id="3496539at2759"/>
<keyword evidence="3" id="KW-0964">Secreted</keyword>
<accession>V2WI14</accession>
<dbReference type="InterPro" id="IPR049892">
    <property type="entry name" value="AA9"/>
</dbReference>
<gene>
    <name evidence="17" type="ORF">Moror_9849</name>
</gene>
<evidence type="ECO:0000256" key="12">
    <source>
        <dbReference type="ARBA" id="ARBA00023326"/>
    </source>
</evidence>
<evidence type="ECO:0000256" key="8">
    <source>
        <dbReference type="ARBA" id="ARBA00023008"/>
    </source>
</evidence>
<keyword evidence="12" id="KW-0624">Polysaccharide degradation</keyword>
<evidence type="ECO:0000313" key="17">
    <source>
        <dbReference type="EMBL" id="ESK86498.1"/>
    </source>
</evidence>
<dbReference type="InterPro" id="IPR005103">
    <property type="entry name" value="AA9_LPMO"/>
</dbReference>
<dbReference type="GO" id="GO:0004497">
    <property type="term" value="F:monooxygenase activity"/>
    <property type="evidence" value="ECO:0007669"/>
    <property type="project" value="UniProtKB-KW"/>
</dbReference>
<protein>
    <recommendedName>
        <fullName evidence="15">lytic cellulose monooxygenase (C4-dehydrogenating)</fullName>
        <ecNumber evidence="15">1.14.99.56</ecNumber>
    </recommendedName>
</protein>
<comment type="subcellular location">
    <subcellularLocation>
        <location evidence="2">Secreted</location>
    </subcellularLocation>
</comment>
<comment type="similarity">
    <text evidence="13">Belongs to the polysaccharide monooxygenase AA9 family.</text>
</comment>
<keyword evidence="11" id="KW-0119">Carbohydrate metabolism</keyword>
<keyword evidence="7" id="KW-0560">Oxidoreductase</keyword>
<dbReference type="PANTHER" id="PTHR33353">
    <property type="entry name" value="PUTATIVE (AFU_ORTHOLOGUE AFUA_1G12560)-RELATED"/>
    <property type="match status" value="1"/>
</dbReference>
<keyword evidence="8" id="KW-0186">Copper</keyword>
<dbReference type="GO" id="GO:0030245">
    <property type="term" value="P:cellulose catabolic process"/>
    <property type="evidence" value="ECO:0007669"/>
    <property type="project" value="UniProtKB-KW"/>
</dbReference>
<keyword evidence="18" id="KW-1185">Reference proteome</keyword>
<dbReference type="GO" id="GO:0016787">
    <property type="term" value="F:hydrolase activity"/>
    <property type="evidence" value="ECO:0007669"/>
    <property type="project" value="UniProtKB-KW"/>
</dbReference>
<evidence type="ECO:0000256" key="2">
    <source>
        <dbReference type="ARBA" id="ARBA00004613"/>
    </source>
</evidence>
<dbReference type="EMBL" id="AWSO01000923">
    <property type="protein sequence ID" value="ESK86498.1"/>
    <property type="molecule type" value="Genomic_DNA"/>
</dbReference>
<evidence type="ECO:0000256" key="4">
    <source>
        <dbReference type="ARBA" id="ARBA00022723"/>
    </source>
</evidence>
<keyword evidence="10" id="KW-1015">Disulfide bond</keyword>
<evidence type="ECO:0000256" key="15">
    <source>
        <dbReference type="ARBA" id="ARBA00047174"/>
    </source>
</evidence>
<evidence type="ECO:0000256" key="11">
    <source>
        <dbReference type="ARBA" id="ARBA00023277"/>
    </source>
</evidence>
<dbReference type="Pfam" id="PF03443">
    <property type="entry name" value="AA9"/>
    <property type="match status" value="1"/>
</dbReference>
<organism evidence="17 18">
    <name type="scientific">Moniliophthora roreri (strain MCA 2997)</name>
    <name type="common">Cocoa frosty pod rot fungus</name>
    <name type="synonym">Crinipellis roreri</name>
    <dbReference type="NCBI Taxonomy" id="1381753"/>
    <lineage>
        <taxon>Eukaryota</taxon>
        <taxon>Fungi</taxon>
        <taxon>Dikarya</taxon>
        <taxon>Basidiomycota</taxon>
        <taxon>Agaricomycotina</taxon>
        <taxon>Agaricomycetes</taxon>
        <taxon>Agaricomycetidae</taxon>
        <taxon>Agaricales</taxon>
        <taxon>Marasmiineae</taxon>
        <taxon>Marasmiaceae</taxon>
        <taxon>Moniliophthora</taxon>
    </lineage>
</organism>
<evidence type="ECO:0000256" key="3">
    <source>
        <dbReference type="ARBA" id="ARBA00022525"/>
    </source>
</evidence>
<keyword evidence="6" id="KW-0136">Cellulose degradation</keyword>
<evidence type="ECO:0000256" key="10">
    <source>
        <dbReference type="ARBA" id="ARBA00023157"/>
    </source>
</evidence>
<evidence type="ECO:0000259" key="16">
    <source>
        <dbReference type="Pfam" id="PF03443"/>
    </source>
</evidence>
<dbReference type="GO" id="GO:0046872">
    <property type="term" value="F:metal ion binding"/>
    <property type="evidence" value="ECO:0007669"/>
    <property type="project" value="UniProtKB-KW"/>
</dbReference>
<dbReference type="KEGG" id="mrr:Moror_9849"/>
<evidence type="ECO:0000256" key="13">
    <source>
        <dbReference type="ARBA" id="ARBA00044502"/>
    </source>
</evidence>
<keyword evidence="5" id="KW-0732">Signal</keyword>
<comment type="cofactor">
    <cofactor evidence="1">
        <name>Cu(2+)</name>
        <dbReference type="ChEBI" id="CHEBI:29036"/>
    </cofactor>
</comment>
<keyword evidence="4" id="KW-0479">Metal-binding</keyword>
<evidence type="ECO:0000256" key="1">
    <source>
        <dbReference type="ARBA" id="ARBA00001973"/>
    </source>
</evidence>
<dbReference type="Proteomes" id="UP000017559">
    <property type="component" value="Unassembled WGS sequence"/>
</dbReference>
<sequence length="222" mass="24021">MSTILNGFRSTTTLLHAGDKIREPGCQTFTENISDKMKFAASLVSFCLLLQTASVHYIWTTLIAGNTQSTAANVSSKDMTCNVNPRSATDTVTVAPGSITGFILDNALYHTGPATIYLGKAPSTAASWDGSGASWFKGTSLSGGAKLDAFEFVSFNANRLTTTVSSNVPTDEYLVRIERIGLHVVGAPQYYIHKSKSQAEEVLIPPKYRFRNMFLPPTPVSR</sequence>
<comment type="caution">
    <text evidence="17">The sequence shown here is derived from an EMBL/GenBank/DDBJ whole genome shotgun (WGS) entry which is preliminary data.</text>
</comment>
<dbReference type="EC" id="1.14.99.56" evidence="15"/>
<dbReference type="HOGENOM" id="CLU_1245683_0_0_1"/>
<evidence type="ECO:0000256" key="5">
    <source>
        <dbReference type="ARBA" id="ARBA00022729"/>
    </source>
</evidence>
<feature type="domain" description="Auxiliary Activity family 9 catalytic" evidence="16">
    <location>
        <begin position="66"/>
        <end position="192"/>
    </location>
</feature>
<evidence type="ECO:0000256" key="9">
    <source>
        <dbReference type="ARBA" id="ARBA00023033"/>
    </source>
</evidence>
<name>V2WI14_MONRO</name>
<dbReference type="GO" id="GO:0005576">
    <property type="term" value="C:extracellular region"/>
    <property type="evidence" value="ECO:0007669"/>
    <property type="project" value="UniProtKB-SubCell"/>
</dbReference>
<dbReference type="AlphaFoldDB" id="V2WI14"/>
<evidence type="ECO:0000256" key="14">
    <source>
        <dbReference type="ARBA" id="ARBA00045077"/>
    </source>
</evidence>
<evidence type="ECO:0000256" key="7">
    <source>
        <dbReference type="ARBA" id="ARBA00023002"/>
    </source>
</evidence>
<comment type="catalytic activity">
    <reaction evidence="14">
        <text>[(1-&gt;4)-beta-D-glucosyl]n+m + reduced acceptor + O2 = 4-dehydro-beta-D-glucosyl-[(1-&gt;4)-beta-D-glucosyl]n-1 + [(1-&gt;4)-beta-D-glucosyl]m + acceptor + H2O.</text>
        <dbReference type="EC" id="1.14.99.56"/>
    </reaction>
</comment>
<keyword evidence="9" id="KW-0503">Monooxygenase</keyword>
<dbReference type="STRING" id="1381753.V2WI14"/>
<evidence type="ECO:0000313" key="18">
    <source>
        <dbReference type="Proteomes" id="UP000017559"/>
    </source>
</evidence>
<proteinExistence type="inferred from homology"/>
<reference evidence="17 18" key="1">
    <citation type="journal article" date="2014" name="BMC Genomics">
        <title>Genome and secretome analysis of the hemibiotrophic fungal pathogen, Moniliophthora roreri, which causes frosty pod rot disease of cacao: mechanisms of the biotrophic and necrotrophic phases.</title>
        <authorList>
            <person name="Meinhardt L.W."/>
            <person name="Costa G.G.L."/>
            <person name="Thomazella D.P.T."/>
            <person name="Teixeira P.J.P.L."/>
            <person name="Carazzolle M.F."/>
            <person name="Schuster S.C."/>
            <person name="Carlson J.E."/>
            <person name="Guiltinan M.J."/>
            <person name="Mieczkowski P."/>
            <person name="Farmer A."/>
            <person name="Ramaraj T."/>
            <person name="Crozier J."/>
            <person name="Davis R.E."/>
            <person name="Shao J."/>
            <person name="Melnick R.L."/>
            <person name="Pereira G.A.G."/>
            <person name="Bailey B.A."/>
        </authorList>
    </citation>
    <scope>NUCLEOTIDE SEQUENCE [LARGE SCALE GENOMIC DNA]</scope>
    <source>
        <strain evidence="17 18">MCA 2997</strain>
    </source>
</reference>
<evidence type="ECO:0000256" key="6">
    <source>
        <dbReference type="ARBA" id="ARBA00023001"/>
    </source>
</evidence>